<gene>
    <name evidence="6" type="ORF">BC936DRAFT_139594</name>
</gene>
<dbReference type="Proteomes" id="UP000268093">
    <property type="component" value="Unassembled WGS sequence"/>
</dbReference>
<protein>
    <recommendedName>
        <fullName evidence="5">PCI domain-containing protein</fullName>
    </recommendedName>
</protein>
<dbReference type="InterPro" id="IPR045237">
    <property type="entry name" value="COPS7/eIF3m"/>
</dbReference>
<evidence type="ECO:0000256" key="2">
    <source>
        <dbReference type="ARBA" id="ARBA00022790"/>
    </source>
</evidence>
<feature type="region of interest" description="Disordered" evidence="4">
    <location>
        <begin position="291"/>
        <end position="324"/>
    </location>
</feature>
<keyword evidence="7" id="KW-1185">Reference proteome</keyword>
<dbReference type="PANTHER" id="PTHR15350">
    <property type="entry name" value="COP9 SIGNALOSOME COMPLEX SUBUNIT 7/DENDRITIC CELL PROTEIN GA17"/>
    <property type="match status" value="1"/>
</dbReference>
<proteinExistence type="inferred from homology"/>
<dbReference type="PANTHER" id="PTHR15350:SF5">
    <property type="entry name" value="COP9 SIGNALOSOME COMPLEX SUBUNIT 7"/>
    <property type="match status" value="1"/>
</dbReference>
<dbReference type="OrthoDB" id="10265275at2759"/>
<evidence type="ECO:0000313" key="6">
    <source>
        <dbReference type="EMBL" id="RUP50334.1"/>
    </source>
</evidence>
<evidence type="ECO:0000313" key="7">
    <source>
        <dbReference type="Proteomes" id="UP000268093"/>
    </source>
</evidence>
<reference evidence="6 7" key="1">
    <citation type="journal article" date="2018" name="New Phytol.">
        <title>Phylogenomics of Endogonaceae and evolution of mycorrhizas within Mucoromycota.</title>
        <authorList>
            <person name="Chang Y."/>
            <person name="Desiro A."/>
            <person name="Na H."/>
            <person name="Sandor L."/>
            <person name="Lipzen A."/>
            <person name="Clum A."/>
            <person name="Barry K."/>
            <person name="Grigoriev I.V."/>
            <person name="Martin F.M."/>
            <person name="Stajich J.E."/>
            <person name="Smith M.E."/>
            <person name="Bonito G."/>
            <person name="Spatafora J.W."/>
        </authorList>
    </citation>
    <scope>NUCLEOTIDE SEQUENCE [LARGE SCALE GENOMIC DNA]</scope>
    <source>
        <strain evidence="6 7">GMNB39</strain>
    </source>
</reference>
<feature type="compositionally biased region" description="Low complexity" evidence="4">
    <location>
        <begin position="115"/>
        <end position="130"/>
    </location>
</feature>
<organism evidence="6 7">
    <name type="scientific">Jimgerdemannia flammicorona</name>
    <dbReference type="NCBI Taxonomy" id="994334"/>
    <lineage>
        <taxon>Eukaryota</taxon>
        <taxon>Fungi</taxon>
        <taxon>Fungi incertae sedis</taxon>
        <taxon>Mucoromycota</taxon>
        <taxon>Mucoromycotina</taxon>
        <taxon>Endogonomycetes</taxon>
        <taxon>Endogonales</taxon>
        <taxon>Endogonaceae</taxon>
        <taxon>Jimgerdemannia</taxon>
    </lineage>
</organism>
<sequence>MADALLASSTHHRLEAFLLLSKSARGVAIVKLITDVLSAPGVYVFAELLEMPNVAEMTPLRLFLLQSVNIPQVEPYIRLLKIFSYGTYKDYKGIVSETRASANPEISRTCRHWSRSNSPSSNTSPLSPSPASRGYCIFTQFLIPPRLIHFNPYSISRFQTIPYELLLSYLDIPNVRELEDLIIDAFYQDVLKGKLDQRKKQLEIEYAMGRDLRPGQIEDMISVLSEWSNTSTTILAAIDAKMASVTDTLAQHKREREDYERELEKVRKEVKQSSKSMDMDGVMDHRGGMGMMGGGPRGMMLDDDRFDSREYSEESSRAGRMAKR</sequence>
<keyword evidence="3" id="KW-0175">Coiled coil</keyword>
<dbReference type="InterPro" id="IPR000717">
    <property type="entry name" value="PCI_dom"/>
</dbReference>
<dbReference type="EMBL" id="RBNI01001540">
    <property type="protein sequence ID" value="RUP50334.1"/>
    <property type="molecule type" value="Genomic_DNA"/>
</dbReference>
<dbReference type="AlphaFoldDB" id="A0A433DHL1"/>
<evidence type="ECO:0000256" key="1">
    <source>
        <dbReference type="ARBA" id="ARBA00008482"/>
    </source>
</evidence>
<comment type="similarity">
    <text evidence="1">Belongs to the CSN7/EIF3M family. CSN7 subfamily.</text>
</comment>
<comment type="caution">
    <text evidence="6">The sequence shown here is derived from an EMBL/GenBank/DDBJ whole genome shotgun (WGS) entry which is preliminary data.</text>
</comment>
<name>A0A433DHL1_9FUNG</name>
<feature type="region of interest" description="Disordered" evidence="4">
    <location>
        <begin position="111"/>
        <end position="130"/>
    </location>
</feature>
<feature type="domain" description="PCI" evidence="5">
    <location>
        <begin position="148"/>
        <end position="227"/>
    </location>
</feature>
<dbReference type="Pfam" id="PF22061">
    <property type="entry name" value="CSN7_HB_subdom"/>
    <property type="match status" value="1"/>
</dbReference>
<evidence type="ECO:0000256" key="3">
    <source>
        <dbReference type="SAM" id="Coils"/>
    </source>
</evidence>
<feature type="compositionally biased region" description="Basic and acidic residues" evidence="4">
    <location>
        <begin position="300"/>
        <end position="317"/>
    </location>
</feature>
<evidence type="ECO:0000256" key="4">
    <source>
        <dbReference type="SAM" id="MobiDB-lite"/>
    </source>
</evidence>
<accession>A0A433DHL1</accession>
<dbReference type="SMART" id="SM00088">
    <property type="entry name" value="PINT"/>
    <property type="match status" value="1"/>
</dbReference>
<dbReference type="GO" id="GO:0008180">
    <property type="term" value="C:COP9 signalosome"/>
    <property type="evidence" value="ECO:0007669"/>
    <property type="project" value="UniProtKB-KW"/>
</dbReference>
<feature type="coiled-coil region" evidence="3">
    <location>
        <begin position="242"/>
        <end position="276"/>
    </location>
</feature>
<keyword evidence="2" id="KW-0736">Signalosome</keyword>
<evidence type="ECO:0000259" key="5">
    <source>
        <dbReference type="SMART" id="SM00088"/>
    </source>
</evidence>